<protein>
    <recommendedName>
        <fullName evidence="4">Lipoprotein</fullName>
    </recommendedName>
</protein>
<accession>A0A9X2TCI5</accession>
<dbReference type="InterPro" id="IPR011990">
    <property type="entry name" value="TPR-like_helical_dom_sf"/>
</dbReference>
<sequence>MAVASTGCDSRFEDVNDNPNEPEEVATKLLLPDIIRGSVNTSVNTAHTTGNLVLQYTAKVSFATEIDRYNWAGVGYWQPLYGDLRNVEDVIQLAQERDQPQYEGVGLVLKSWIFSMLTNAYGDVPYSESVAVQEGIETPKYDRQEAIYRGMLADLRRANELLTPDSGSIQGDILYNGDPMKWKKLANSLRLRLLMRLSEKDISLNLDGDEVSVRDAFQSITSAPETAPVFTSNDDNAALEYLGSRPNEWPRHTSRIGTFRTFKLSKTLTDTLKHFDDPRLSVFGDPTAASVEDGSRKYVGVPNGLTNDASGSFNGGPDFQSGLNFTRYYDEPDAAKGLIMTYAEVLFLKAEAIEMDWISADAQTHYQEAIEASFEQYGKSTPPGYFGQEGVSYPTSDSEQALEQIRTQKWIALFYTGLEGWFNWRRTGIPDIDPSVDNVNGDEIPVRFRYPESEQSLNADNYQAALDRQGPNSINTKMWLLE</sequence>
<evidence type="ECO:0008006" key="4">
    <source>
        <dbReference type="Google" id="ProtNLM"/>
    </source>
</evidence>
<feature type="region of interest" description="Disordered" evidence="1">
    <location>
        <begin position="1"/>
        <end position="21"/>
    </location>
</feature>
<dbReference type="InterPro" id="IPR041662">
    <property type="entry name" value="SusD-like_2"/>
</dbReference>
<proteinExistence type="predicted"/>
<dbReference type="Gene3D" id="1.25.40.390">
    <property type="match status" value="1"/>
</dbReference>
<dbReference type="Pfam" id="PF12771">
    <property type="entry name" value="SusD-like_2"/>
    <property type="match status" value="1"/>
</dbReference>
<dbReference type="Proteomes" id="UP001155027">
    <property type="component" value="Unassembled WGS sequence"/>
</dbReference>
<dbReference type="AlphaFoldDB" id="A0A9X2TCI5"/>
<comment type="caution">
    <text evidence="2">The sequence shown here is derived from an EMBL/GenBank/DDBJ whole genome shotgun (WGS) entry which is preliminary data.</text>
</comment>
<dbReference type="RefSeq" id="WP_259220309.1">
    <property type="nucleotide sequence ID" value="NZ_JANUAV010000007.1"/>
</dbReference>
<name>A0A9X2TCI5_9BACT</name>
<organism evidence="2 3">
    <name type="scientific">Salinibacter ruber</name>
    <dbReference type="NCBI Taxonomy" id="146919"/>
    <lineage>
        <taxon>Bacteria</taxon>
        <taxon>Pseudomonadati</taxon>
        <taxon>Rhodothermota</taxon>
        <taxon>Rhodothermia</taxon>
        <taxon>Rhodothermales</taxon>
        <taxon>Salinibacteraceae</taxon>
        <taxon>Salinibacter</taxon>
    </lineage>
</organism>
<reference evidence="2" key="1">
    <citation type="submission" date="2022-08" db="EMBL/GenBank/DDBJ databases">
        <title>Genomic Encyclopedia of Type Strains, Phase V (KMG-V): Genome sequencing to study the core and pangenomes of soil and plant-associated prokaryotes.</title>
        <authorList>
            <person name="Whitman W."/>
        </authorList>
    </citation>
    <scope>NUCLEOTIDE SEQUENCE</scope>
    <source>
        <strain evidence="2">0</strain>
    </source>
</reference>
<evidence type="ECO:0000313" key="2">
    <source>
        <dbReference type="EMBL" id="MCS3678420.1"/>
    </source>
</evidence>
<gene>
    <name evidence="2" type="ORF">GGP71_002351</name>
</gene>
<evidence type="ECO:0000313" key="3">
    <source>
        <dbReference type="Proteomes" id="UP001155027"/>
    </source>
</evidence>
<dbReference type="EMBL" id="JANUAU010000007">
    <property type="protein sequence ID" value="MCS3678420.1"/>
    <property type="molecule type" value="Genomic_DNA"/>
</dbReference>
<dbReference type="SUPFAM" id="SSF48452">
    <property type="entry name" value="TPR-like"/>
    <property type="match status" value="1"/>
</dbReference>
<evidence type="ECO:0000256" key="1">
    <source>
        <dbReference type="SAM" id="MobiDB-lite"/>
    </source>
</evidence>